<sequence>MSDTESSSGEICCLLESTDKLHGLKDEKKQVVDISGIIFPKFSPTQKVDNIFKALVFNTPSQNDIILGNDILIPLGIDVLPSTQTIKWLDKRILWKPDPILTKQPSKPNKESSLMMAQQAKAHCFHYNPDQELNNFIDDRID</sequence>
<evidence type="ECO:0000313" key="1">
    <source>
        <dbReference type="EMBL" id="CAJ1951740.1"/>
    </source>
</evidence>
<dbReference type="Proteomes" id="UP001295423">
    <property type="component" value="Unassembled WGS sequence"/>
</dbReference>
<accession>A0AAD2FS96</accession>
<keyword evidence="2" id="KW-1185">Reference proteome</keyword>
<gene>
    <name evidence="1" type="ORF">CYCCA115_LOCUS13214</name>
</gene>
<reference evidence="1" key="1">
    <citation type="submission" date="2023-08" db="EMBL/GenBank/DDBJ databases">
        <authorList>
            <person name="Audoor S."/>
            <person name="Bilcke G."/>
        </authorList>
    </citation>
    <scope>NUCLEOTIDE SEQUENCE</scope>
</reference>
<evidence type="ECO:0000313" key="2">
    <source>
        <dbReference type="Proteomes" id="UP001295423"/>
    </source>
</evidence>
<organism evidence="1 2">
    <name type="scientific">Cylindrotheca closterium</name>
    <dbReference type="NCBI Taxonomy" id="2856"/>
    <lineage>
        <taxon>Eukaryota</taxon>
        <taxon>Sar</taxon>
        <taxon>Stramenopiles</taxon>
        <taxon>Ochrophyta</taxon>
        <taxon>Bacillariophyta</taxon>
        <taxon>Bacillariophyceae</taxon>
        <taxon>Bacillariophycidae</taxon>
        <taxon>Bacillariales</taxon>
        <taxon>Bacillariaceae</taxon>
        <taxon>Cylindrotheca</taxon>
    </lineage>
</organism>
<dbReference type="AlphaFoldDB" id="A0AAD2FS96"/>
<protein>
    <submittedName>
        <fullName evidence="1">Uncharacterized protein</fullName>
    </submittedName>
</protein>
<comment type="caution">
    <text evidence="1">The sequence shown here is derived from an EMBL/GenBank/DDBJ whole genome shotgun (WGS) entry which is preliminary data.</text>
</comment>
<dbReference type="EMBL" id="CAKOGP040001792">
    <property type="protein sequence ID" value="CAJ1951740.1"/>
    <property type="molecule type" value="Genomic_DNA"/>
</dbReference>
<name>A0AAD2FS96_9STRA</name>
<proteinExistence type="predicted"/>